<sequence length="287" mass="33701">MNTTNTYYVLCKNWNFNLDQWTIFIGISTIIIGLVGFSVAFILYFKQRRDAAQDAFDFFINSLPNLNQAVKATIENLQDFVASLQSGDFKNPVIPTSLNNNIIDKINLVDLKRHITKNDTAKIPVLEQFLIDSDFFGTYQNYFTNELNFFRQRYLDKEQIYSTWQLLRSNVFFSSITDEHEEERYKDFYSNWVNELHQDREVFNFVGDQPTSLKSRKFLVENHIRPLAQNIFPFIEKSEKANNVNLLANQINSAYLDMDSITSKLIEVFNKDIRKFADVSRNIENLL</sequence>
<reference evidence="3 5" key="2">
    <citation type="submission" date="2018-06" db="EMBL/GenBank/DDBJ databases">
        <authorList>
            <consortium name="Pathogen Informatics"/>
            <person name="Doyle S."/>
        </authorList>
    </citation>
    <scope>NUCLEOTIDE SEQUENCE [LARGE SCALE GENOMIC DNA]</scope>
    <source>
        <strain evidence="3 5">NCTC11212</strain>
    </source>
</reference>
<dbReference type="Proteomes" id="UP000251937">
    <property type="component" value="Unassembled WGS sequence"/>
</dbReference>
<comment type="caution">
    <text evidence="3">The sequence shown here is derived from an EMBL/GenBank/DDBJ whole genome shotgun (WGS) entry which is preliminary data.</text>
</comment>
<evidence type="ECO:0008006" key="6">
    <source>
        <dbReference type="Google" id="ProtNLM"/>
    </source>
</evidence>
<protein>
    <recommendedName>
        <fullName evidence="6">Phage abortive infection protein</fullName>
    </recommendedName>
</protein>
<evidence type="ECO:0000256" key="1">
    <source>
        <dbReference type="SAM" id="Phobius"/>
    </source>
</evidence>
<evidence type="ECO:0000313" key="4">
    <source>
        <dbReference type="Proteomes" id="UP000190669"/>
    </source>
</evidence>
<dbReference type="AlphaFoldDB" id="A0AAX2INF2"/>
<feature type="transmembrane region" description="Helical" evidence="1">
    <location>
        <begin position="20"/>
        <end position="45"/>
    </location>
</feature>
<organism evidence="3 5">
    <name type="scientific">Chryseobacterium balustinum</name>
    <dbReference type="NCBI Taxonomy" id="246"/>
    <lineage>
        <taxon>Bacteria</taxon>
        <taxon>Pseudomonadati</taxon>
        <taxon>Bacteroidota</taxon>
        <taxon>Flavobacteriia</taxon>
        <taxon>Flavobacteriales</taxon>
        <taxon>Weeksellaceae</taxon>
        <taxon>Chryseobacterium group</taxon>
        <taxon>Chryseobacterium</taxon>
    </lineage>
</organism>
<dbReference type="KEGG" id="cbp:EB354_14000"/>
<gene>
    <name evidence="3" type="ORF">NCTC11212_02815</name>
    <name evidence="2" type="ORF">SAMN05421800_12246</name>
</gene>
<proteinExistence type="predicted"/>
<dbReference type="EMBL" id="FUZE01000022">
    <property type="protein sequence ID" value="SKC03385.1"/>
    <property type="molecule type" value="Genomic_DNA"/>
</dbReference>
<reference evidence="2 4" key="1">
    <citation type="submission" date="2017-02" db="EMBL/GenBank/DDBJ databases">
        <authorList>
            <person name="Varghese N."/>
            <person name="Submissions S."/>
        </authorList>
    </citation>
    <scope>NUCLEOTIDE SEQUENCE [LARGE SCALE GENOMIC DNA]</scope>
    <source>
        <strain evidence="2 4">DSM 16775</strain>
    </source>
</reference>
<dbReference type="Proteomes" id="UP000190669">
    <property type="component" value="Unassembled WGS sequence"/>
</dbReference>
<evidence type="ECO:0000313" key="3">
    <source>
        <dbReference type="EMBL" id="SQA90911.1"/>
    </source>
</evidence>
<keyword evidence="1" id="KW-1133">Transmembrane helix</keyword>
<dbReference type="RefSeq" id="WP_066674463.1">
    <property type="nucleotide sequence ID" value="NZ_CP033934.1"/>
</dbReference>
<dbReference type="EMBL" id="UAVR01000013">
    <property type="protein sequence ID" value="SQA90911.1"/>
    <property type="molecule type" value="Genomic_DNA"/>
</dbReference>
<name>A0AAX2INF2_9FLAO</name>
<evidence type="ECO:0000313" key="5">
    <source>
        <dbReference type="Proteomes" id="UP000251937"/>
    </source>
</evidence>
<evidence type="ECO:0000313" key="2">
    <source>
        <dbReference type="EMBL" id="SKC03385.1"/>
    </source>
</evidence>
<keyword evidence="1" id="KW-0812">Transmembrane</keyword>
<accession>A0AAX2INF2</accession>
<keyword evidence="1" id="KW-0472">Membrane</keyword>
<keyword evidence="4" id="KW-1185">Reference proteome</keyword>